<dbReference type="Pfam" id="PF14350">
    <property type="entry name" value="Beta_protein"/>
    <property type="match status" value="1"/>
</dbReference>
<organism evidence="1 2">
    <name type="scientific">Yersinia massiliensis</name>
    <dbReference type="NCBI Taxonomy" id="419257"/>
    <lineage>
        <taxon>Bacteria</taxon>
        <taxon>Pseudomonadati</taxon>
        <taxon>Pseudomonadota</taxon>
        <taxon>Gammaproteobacteria</taxon>
        <taxon>Enterobacterales</taxon>
        <taxon>Yersiniaceae</taxon>
        <taxon>Yersinia</taxon>
    </lineage>
</organism>
<evidence type="ECO:0000313" key="1">
    <source>
        <dbReference type="EMBL" id="AVX40301.1"/>
    </source>
</evidence>
<accession>A0ABM6UZG4</accession>
<protein>
    <submittedName>
        <fullName evidence="1">Beta family protein</fullName>
    </submittedName>
</protein>
<proteinExistence type="predicted"/>
<evidence type="ECO:0000313" key="2">
    <source>
        <dbReference type="Proteomes" id="UP000240908"/>
    </source>
</evidence>
<dbReference type="EMBL" id="CP028487">
    <property type="protein sequence ID" value="AVX40301.1"/>
    <property type="molecule type" value="Genomic_DNA"/>
</dbReference>
<dbReference type="InterPro" id="IPR025683">
    <property type="entry name" value="Protein_beta"/>
</dbReference>
<dbReference type="Proteomes" id="UP000240908">
    <property type="component" value="Chromosome"/>
</dbReference>
<reference evidence="2" key="1">
    <citation type="journal article" date="2018" name="Genome Announc.">
        <title>First complete genome sequence of Yersinia massiliensis.</title>
        <authorList>
            <person name="Thomas M.C."/>
            <person name="Arling V."/>
            <person name="Goji N."/>
            <person name="Janzen T.W."/>
            <person name="Duceppe M.-O."/>
            <person name="Mathews A."/>
            <person name="Carrillo C."/>
            <person name="Amoako K."/>
        </authorList>
    </citation>
    <scope>NUCLEOTIDE SEQUENCE [LARGE SCALE GENOMIC DNA]</scope>
    <source>
        <strain evidence="2">GTA</strain>
    </source>
</reference>
<name>A0ABM6UZG4_9GAMM</name>
<gene>
    <name evidence="1" type="ORF">DA391_02600</name>
</gene>
<keyword evidence="2" id="KW-1185">Reference proteome</keyword>
<sequence>MKKFKYFPLIKTRDAELKAISRLNDDILSEILPIYELTKSRKTKVAPDGDIHRRMTLIAEIQGDKPFILDVSSNDKYTNPQIEQLLDENKGYYEWQYFISLYSGLNIIPMIHLYDEDDFSEVTKFVSEISKLKSTLAVRLPFNLDDYKKFITPIIDGLNDGCKVFVILDGEQVTSKEQENVTNGFLFACQEIEEFNSKIEDIVILTTSFPLSPAKLGNDDEGEVSILEEHIFQQVSREYPVKYGDYASINIQQVEIKGGTFVPRIDISLTEKFIYKRYRRDDGSYVLCAQKMVQDNRYIPIGTWADKEIELASKGMPSGISPSFWIAVRMNYYITTRVKLRSF</sequence>